<geneLocation type="plasmid" evidence="1 2">
    <name>unnamed4</name>
</geneLocation>
<evidence type="ECO:0000313" key="1">
    <source>
        <dbReference type="EMBL" id="QUX26463.1"/>
    </source>
</evidence>
<name>A0A975KUF8_9ACTN</name>
<gene>
    <name evidence="1" type="ORF">KGD84_32715</name>
</gene>
<reference evidence="2" key="1">
    <citation type="submission" date="2021-05" db="EMBL/GenBank/DDBJ databases">
        <title>Direct Submission.</title>
        <authorList>
            <person name="Li K."/>
            <person name="Gao J."/>
        </authorList>
    </citation>
    <scope>NUCLEOTIDE SEQUENCE [LARGE SCALE GENOMIC DNA]</scope>
    <source>
        <strain evidence="2">Mg02</strain>
        <plasmid evidence="2">unnamed4</plasmid>
    </source>
</reference>
<organism evidence="1 2">
    <name type="scientific">Nocardiopsis changdeensis</name>
    <dbReference type="NCBI Taxonomy" id="2831969"/>
    <lineage>
        <taxon>Bacteria</taxon>
        <taxon>Bacillati</taxon>
        <taxon>Actinomycetota</taxon>
        <taxon>Actinomycetes</taxon>
        <taxon>Streptosporangiales</taxon>
        <taxon>Nocardiopsidaceae</taxon>
        <taxon>Nocardiopsis</taxon>
    </lineage>
</organism>
<keyword evidence="2" id="KW-1185">Reference proteome</keyword>
<proteinExistence type="predicted"/>
<dbReference type="RefSeq" id="WP_220566042.1">
    <property type="nucleotide sequence ID" value="NZ_CP074136.1"/>
</dbReference>
<keyword evidence="1" id="KW-0614">Plasmid</keyword>
<protein>
    <submittedName>
        <fullName evidence="1">Uncharacterized protein</fullName>
    </submittedName>
</protein>
<evidence type="ECO:0000313" key="2">
    <source>
        <dbReference type="Proteomes" id="UP000676079"/>
    </source>
</evidence>
<accession>A0A975KUF8</accession>
<dbReference type="EMBL" id="CP074136">
    <property type="protein sequence ID" value="QUX26463.1"/>
    <property type="molecule type" value="Genomic_DNA"/>
</dbReference>
<sequence length="151" mass="17366">MNIIDTRIPGIVARSTSADAVAARRFLAVDQAHGRAEAMNTHSAARLIRRFRLRHCIGQVARAIIAAHTPERPYDVWYAQARERAYAAERSGELTAEETRQRLARIRNRRNERHAEWVAMDAREARADYRALDHAGRVTARLRFRADRPRT</sequence>
<dbReference type="Proteomes" id="UP000676079">
    <property type="component" value="Plasmid unnamed4"/>
</dbReference>